<evidence type="ECO:0000313" key="2">
    <source>
        <dbReference type="Proteomes" id="UP000805614"/>
    </source>
</evidence>
<dbReference type="RefSeq" id="WP_187248229.1">
    <property type="nucleotide sequence ID" value="NZ_BAAAOK010000038.1"/>
</dbReference>
<dbReference type="InterPro" id="IPR015029">
    <property type="entry name" value="PrnB"/>
</dbReference>
<comment type="caution">
    <text evidence="1">The sequence shown here is derived from an EMBL/GenBank/DDBJ whole genome shotgun (WGS) entry which is preliminary data.</text>
</comment>
<name>A0ABR7M290_9ACTN</name>
<dbReference type="SUPFAM" id="SSF140959">
    <property type="entry name" value="Indolic compounds 2,3-dioxygenase-like"/>
    <property type="match status" value="1"/>
</dbReference>
<reference evidence="1 2" key="1">
    <citation type="submission" date="2020-06" db="EMBL/GenBank/DDBJ databases">
        <title>Actinomadura xiongansis sp. nov., isolated from soil of Baiyangdian.</title>
        <authorList>
            <person name="Zhang X."/>
        </authorList>
    </citation>
    <scope>NUCLEOTIDE SEQUENCE [LARGE SCALE GENOMIC DNA]</scope>
    <source>
        <strain evidence="1 2">HBUM206468</strain>
    </source>
</reference>
<dbReference type="Gene3D" id="1.20.58.600">
    <property type="match status" value="1"/>
</dbReference>
<dbReference type="Proteomes" id="UP000805614">
    <property type="component" value="Unassembled WGS sequence"/>
</dbReference>
<gene>
    <name evidence="1" type="ORF">HKK74_37755</name>
</gene>
<evidence type="ECO:0000313" key="1">
    <source>
        <dbReference type="EMBL" id="MBC6471189.1"/>
    </source>
</evidence>
<dbReference type="EMBL" id="JABVEC010000061">
    <property type="protein sequence ID" value="MBC6471189.1"/>
    <property type="molecule type" value="Genomic_DNA"/>
</dbReference>
<organism evidence="1 2">
    <name type="scientific">Actinomadura alba</name>
    <dbReference type="NCBI Taxonomy" id="406431"/>
    <lineage>
        <taxon>Bacteria</taxon>
        <taxon>Bacillati</taxon>
        <taxon>Actinomycetota</taxon>
        <taxon>Actinomycetes</taxon>
        <taxon>Streptosporangiales</taxon>
        <taxon>Thermomonosporaceae</taxon>
        <taxon>Actinomadura</taxon>
    </lineage>
</organism>
<dbReference type="Pfam" id="PF08933">
    <property type="entry name" value="PrnB"/>
    <property type="match status" value="1"/>
</dbReference>
<proteinExistence type="predicted"/>
<accession>A0ABR7M290</accession>
<protein>
    <submittedName>
        <fullName evidence="1">DUF1864 family protein</fullName>
    </submittedName>
</protein>
<sequence length="403" mass="44386">MTDDGQMAPMKTAVDRFDRWIRHEFVELNTELEEAYFSVRHEVLLGHPELEKLKQTIVVDGAKLIAGIAEDGEMPADPQERYELLGTVGFYLGACRRHEADGPESANHGAIAAAWPVANLLGSSLGVAPRFVFAHQSLYNVAVGDTYRSFTSIEDEYVFTTNNGLAVLAYQRAADALRRIPAMGVSNPMATYLFEDAHAALKDVLRFNRTLAETLDVDRFFFNIRPYFRPYRVGRIEYRGANAGDFAAINEIDLSLGLCEPHDPFYQHVLAEKYAYVPPEDQSALRAAVTGESLLARFLGEAATGPVTPRFRLNAELFLAVCRAHGAAYAFHHNRLVKPFLEAPAKAVPQERLGDLTASGPPLDVVVGGLARLSDLRAARDRPGVVSARASLDRLRELVSTGS</sequence>
<dbReference type="InterPro" id="IPR037217">
    <property type="entry name" value="Trp/Indoleamine_2_3_dOase-like"/>
</dbReference>
<dbReference type="Gene3D" id="1.20.58.480">
    <property type="match status" value="1"/>
</dbReference>
<keyword evidence="2" id="KW-1185">Reference proteome</keyword>